<feature type="transmembrane region" description="Helical" evidence="6">
    <location>
        <begin position="403"/>
        <end position="421"/>
    </location>
</feature>
<dbReference type="InterPro" id="IPR036259">
    <property type="entry name" value="MFS_trans_sf"/>
</dbReference>
<proteinExistence type="predicted"/>
<protein>
    <recommendedName>
        <fullName evidence="8">Major facilitator superfamily (MFS) profile domain-containing protein</fullName>
    </recommendedName>
</protein>
<reference evidence="7" key="1">
    <citation type="submission" date="2014-05" db="EMBL/GenBank/DDBJ databases">
        <authorList>
            <person name="Chronopoulou M."/>
        </authorList>
    </citation>
    <scope>NUCLEOTIDE SEQUENCE</scope>
    <source>
        <tissue evidence="7">Whole organism</tissue>
    </source>
</reference>
<dbReference type="GO" id="GO:0022857">
    <property type="term" value="F:transmembrane transporter activity"/>
    <property type="evidence" value="ECO:0007669"/>
    <property type="project" value="InterPro"/>
</dbReference>
<feature type="transmembrane region" description="Helical" evidence="6">
    <location>
        <begin position="150"/>
        <end position="174"/>
    </location>
</feature>
<evidence type="ECO:0000313" key="7">
    <source>
        <dbReference type="EMBL" id="CDW31596.1"/>
    </source>
</evidence>
<dbReference type="EMBL" id="HACA01014235">
    <property type="protein sequence ID" value="CDW31596.1"/>
    <property type="molecule type" value="Transcribed_RNA"/>
</dbReference>
<evidence type="ECO:0000256" key="2">
    <source>
        <dbReference type="ARBA" id="ARBA00022448"/>
    </source>
</evidence>
<dbReference type="Gene3D" id="1.20.1250.20">
    <property type="entry name" value="MFS general substrate transporter like domains"/>
    <property type="match status" value="1"/>
</dbReference>
<feature type="transmembrane region" description="Helical" evidence="6">
    <location>
        <begin position="49"/>
        <end position="69"/>
    </location>
</feature>
<dbReference type="PANTHER" id="PTHR43385">
    <property type="entry name" value="RIBOFLAVIN TRANSPORTER RIBJ"/>
    <property type="match status" value="1"/>
</dbReference>
<keyword evidence="5 6" id="KW-0472">Membrane</keyword>
<dbReference type="OrthoDB" id="410267at2759"/>
<feature type="transmembrane region" description="Helical" evidence="6">
    <location>
        <begin position="433"/>
        <end position="458"/>
    </location>
</feature>
<keyword evidence="4 6" id="KW-1133">Transmembrane helix</keyword>
<feature type="transmembrane region" description="Helical" evidence="6">
    <location>
        <begin position="89"/>
        <end position="112"/>
    </location>
</feature>
<dbReference type="GO" id="GO:0016020">
    <property type="term" value="C:membrane"/>
    <property type="evidence" value="ECO:0007669"/>
    <property type="project" value="UniProtKB-SubCell"/>
</dbReference>
<dbReference type="Pfam" id="PF07690">
    <property type="entry name" value="MFS_1"/>
    <property type="match status" value="1"/>
</dbReference>
<feature type="transmembrane region" description="Helical" evidence="6">
    <location>
        <begin position="330"/>
        <end position="351"/>
    </location>
</feature>
<dbReference type="InterPro" id="IPR011701">
    <property type="entry name" value="MFS"/>
</dbReference>
<keyword evidence="2" id="KW-0813">Transport</keyword>
<accession>A0A0K2U1R3</accession>
<dbReference type="SUPFAM" id="SSF103473">
    <property type="entry name" value="MFS general substrate transporter"/>
    <property type="match status" value="1"/>
</dbReference>
<feature type="transmembrane region" description="Helical" evidence="6">
    <location>
        <begin position="363"/>
        <end position="382"/>
    </location>
</feature>
<evidence type="ECO:0000256" key="1">
    <source>
        <dbReference type="ARBA" id="ARBA00004141"/>
    </source>
</evidence>
<evidence type="ECO:0000256" key="4">
    <source>
        <dbReference type="ARBA" id="ARBA00022989"/>
    </source>
</evidence>
<sequence length="590" mass="62703">MRILLVGKRPLIYGGKTRLCRFASSSSGFMEKYFGPESSIASPDFKNRWSMFVPAFATHVCLGSPYGWSAISGTINKELGFVAPASADWSLDMCTYPMSIMIAFGGIAAAVFGKWTMKVGTRKALFCGGSLLGTAFLLSGIGVAQHSLPLLYMGNLLAGIGYGCAYTPPIQALLEWFPDKKGTASGIVIAGFGSGALFFTPMMNHFIQTFSKLPTYLGNSVETVMESGKIFAKVGDELKEVVYATSADLAKLSFSGLSEGFYVVGSGSTGAAEGLMCMGLIYGLTVMGSSLIIRRPAPGYIPEGYDPSTAGGTSSDLNVHVNDLLKTPQFWLLFSSSTLLCTGGMGLMSVAKPMINDVFATSMPAIVTTSFASSYLMAMAAGNLGGRLGWAAISDKIGCRNTFNIFTLSSVPIFATLPFFINEVVTNPTSSIAPVYLGVFCAATVASISVMGGTFAVLPAYEAGLYGSKYVQAIHGRFLLAATTSTIVGPYLLLTLRKMAESSAIQELLEKVDPIKFAEHFGTNIAQSQTLIEAKTLTISKLMTIMPAGTVDPSPFIYNNTMYTMAGLVGTGAVLHFMVKPVEKKFFKKD</sequence>
<feature type="transmembrane region" description="Helical" evidence="6">
    <location>
        <begin position="186"/>
        <end position="207"/>
    </location>
</feature>
<comment type="subcellular location">
    <subcellularLocation>
        <location evidence="1">Membrane</location>
        <topology evidence="1">Multi-pass membrane protein</topology>
    </subcellularLocation>
</comment>
<dbReference type="PANTHER" id="PTHR43385:SF1">
    <property type="entry name" value="RIBOFLAVIN TRANSPORTER RIBJ"/>
    <property type="match status" value="1"/>
</dbReference>
<dbReference type="AlphaFoldDB" id="A0A0K2U1R3"/>
<feature type="transmembrane region" description="Helical" evidence="6">
    <location>
        <begin position="478"/>
        <end position="496"/>
    </location>
</feature>
<keyword evidence="3 6" id="KW-0812">Transmembrane</keyword>
<feature type="transmembrane region" description="Helical" evidence="6">
    <location>
        <begin position="124"/>
        <end position="144"/>
    </location>
</feature>
<name>A0A0K2U1R3_LEPSM</name>
<evidence type="ECO:0008006" key="8">
    <source>
        <dbReference type="Google" id="ProtNLM"/>
    </source>
</evidence>
<evidence type="ECO:0000256" key="6">
    <source>
        <dbReference type="SAM" id="Phobius"/>
    </source>
</evidence>
<feature type="transmembrane region" description="Helical" evidence="6">
    <location>
        <begin position="561"/>
        <end position="579"/>
    </location>
</feature>
<dbReference type="InterPro" id="IPR052983">
    <property type="entry name" value="MFS_Riboflavin_Transporter"/>
</dbReference>
<evidence type="ECO:0000256" key="5">
    <source>
        <dbReference type="ARBA" id="ARBA00023136"/>
    </source>
</evidence>
<evidence type="ECO:0000256" key="3">
    <source>
        <dbReference type="ARBA" id="ARBA00022692"/>
    </source>
</evidence>
<organism evidence="7">
    <name type="scientific">Lepeophtheirus salmonis</name>
    <name type="common">Salmon louse</name>
    <name type="synonym">Caligus salmonis</name>
    <dbReference type="NCBI Taxonomy" id="72036"/>
    <lineage>
        <taxon>Eukaryota</taxon>
        <taxon>Metazoa</taxon>
        <taxon>Ecdysozoa</taxon>
        <taxon>Arthropoda</taxon>
        <taxon>Crustacea</taxon>
        <taxon>Multicrustacea</taxon>
        <taxon>Hexanauplia</taxon>
        <taxon>Copepoda</taxon>
        <taxon>Siphonostomatoida</taxon>
        <taxon>Caligidae</taxon>
        <taxon>Lepeophtheirus</taxon>
    </lineage>
</organism>